<dbReference type="Proteomes" id="UP000271031">
    <property type="component" value="Unassembled WGS sequence"/>
</dbReference>
<comment type="caution">
    <text evidence="1">The sequence shown here is derived from an EMBL/GenBank/DDBJ whole genome shotgun (WGS) entry which is preliminary data.</text>
</comment>
<dbReference type="AlphaFoldDB" id="A0A3M8D5P9"/>
<reference evidence="1 2" key="1">
    <citation type="submission" date="2018-10" db="EMBL/GenBank/DDBJ databases">
        <title>Phylogenomics of Brevibacillus.</title>
        <authorList>
            <person name="Dunlap C."/>
        </authorList>
    </citation>
    <scope>NUCLEOTIDE SEQUENCE [LARGE SCALE GENOMIC DNA]</scope>
    <source>
        <strain evidence="1 2">JCM 15716</strain>
    </source>
</reference>
<proteinExistence type="predicted"/>
<name>A0A3M8D5P9_9BACL</name>
<protein>
    <recommendedName>
        <fullName evidence="3">Nitrile hydratase subunit beta</fullName>
    </recommendedName>
</protein>
<evidence type="ECO:0000313" key="2">
    <source>
        <dbReference type="Proteomes" id="UP000271031"/>
    </source>
</evidence>
<dbReference type="EMBL" id="RHHQ01000018">
    <property type="protein sequence ID" value="RNB83404.1"/>
    <property type="molecule type" value="Genomic_DNA"/>
</dbReference>
<dbReference type="OrthoDB" id="2991654at2"/>
<evidence type="ECO:0008006" key="3">
    <source>
        <dbReference type="Google" id="ProtNLM"/>
    </source>
</evidence>
<gene>
    <name evidence="1" type="ORF">EDM56_22330</name>
</gene>
<sequence length="82" mass="9152">MSNHFSPFQEVNVLAKLADLQETEYHNTVLLHGIIELLIQKGVLTREELLAKARQIDTQLSQQLPSANKVVPFSVPTAPPFS</sequence>
<dbReference type="RefSeq" id="WP_122920136.1">
    <property type="nucleotide sequence ID" value="NZ_RHHQ01000018.1"/>
</dbReference>
<keyword evidence="2" id="KW-1185">Reference proteome</keyword>
<accession>A0A3M8D5P9</accession>
<evidence type="ECO:0000313" key="1">
    <source>
        <dbReference type="EMBL" id="RNB83404.1"/>
    </source>
</evidence>
<organism evidence="1 2">
    <name type="scientific">Brevibacillus fluminis</name>
    <dbReference type="NCBI Taxonomy" id="511487"/>
    <lineage>
        <taxon>Bacteria</taxon>
        <taxon>Bacillati</taxon>
        <taxon>Bacillota</taxon>
        <taxon>Bacilli</taxon>
        <taxon>Bacillales</taxon>
        <taxon>Paenibacillaceae</taxon>
        <taxon>Brevibacillus</taxon>
    </lineage>
</organism>